<organism evidence="1 2">
    <name type="scientific">Poriferisphaera corsica</name>
    <dbReference type="NCBI Taxonomy" id="2528020"/>
    <lineage>
        <taxon>Bacteria</taxon>
        <taxon>Pseudomonadati</taxon>
        <taxon>Planctomycetota</taxon>
        <taxon>Phycisphaerae</taxon>
        <taxon>Phycisphaerales</taxon>
        <taxon>Phycisphaeraceae</taxon>
        <taxon>Poriferisphaera</taxon>
    </lineage>
</organism>
<name>A0A517YPB6_9BACT</name>
<dbReference type="AlphaFoldDB" id="A0A517YPB6"/>
<accession>A0A517YPB6</accession>
<proteinExistence type="predicted"/>
<dbReference type="EMBL" id="CP036425">
    <property type="protein sequence ID" value="QDU32074.1"/>
    <property type="molecule type" value="Genomic_DNA"/>
</dbReference>
<keyword evidence="2" id="KW-1185">Reference proteome</keyword>
<evidence type="ECO:0000313" key="2">
    <source>
        <dbReference type="Proteomes" id="UP000317369"/>
    </source>
</evidence>
<reference evidence="1 2" key="1">
    <citation type="submission" date="2019-02" db="EMBL/GenBank/DDBJ databases">
        <title>Deep-cultivation of Planctomycetes and their phenomic and genomic characterization uncovers novel biology.</title>
        <authorList>
            <person name="Wiegand S."/>
            <person name="Jogler M."/>
            <person name="Boedeker C."/>
            <person name="Pinto D."/>
            <person name="Vollmers J."/>
            <person name="Rivas-Marin E."/>
            <person name="Kohn T."/>
            <person name="Peeters S.H."/>
            <person name="Heuer A."/>
            <person name="Rast P."/>
            <person name="Oberbeckmann S."/>
            <person name="Bunk B."/>
            <person name="Jeske O."/>
            <person name="Meyerdierks A."/>
            <person name="Storesund J.E."/>
            <person name="Kallscheuer N."/>
            <person name="Luecker S."/>
            <person name="Lage O.M."/>
            <person name="Pohl T."/>
            <person name="Merkel B.J."/>
            <person name="Hornburger P."/>
            <person name="Mueller R.-W."/>
            <person name="Bruemmer F."/>
            <person name="Labrenz M."/>
            <person name="Spormann A.M."/>
            <person name="Op den Camp H."/>
            <person name="Overmann J."/>
            <person name="Amann R."/>
            <person name="Jetten M.S.M."/>
            <person name="Mascher T."/>
            <person name="Medema M.H."/>
            <person name="Devos D.P."/>
            <person name="Kaster A.-K."/>
            <person name="Ovreas L."/>
            <person name="Rohde M."/>
            <person name="Galperin M.Y."/>
            <person name="Jogler C."/>
        </authorList>
    </citation>
    <scope>NUCLEOTIDE SEQUENCE [LARGE SCALE GENOMIC DNA]</scope>
    <source>
        <strain evidence="1 2">KS4</strain>
    </source>
</reference>
<dbReference type="KEGG" id="pcor:KS4_01030"/>
<sequence length="36" mass="3824">MGVGYGKVLPMKGCERAGQKSASCKLAVLDWGRVLN</sequence>
<protein>
    <submittedName>
        <fullName evidence="1">Uncharacterized protein</fullName>
    </submittedName>
</protein>
<dbReference type="Proteomes" id="UP000317369">
    <property type="component" value="Chromosome"/>
</dbReference>
<gene>
    <name evidence="1" type="ORF">KS4_01030</name>
</gene>
<evidence type="ECO:0000313" key="1">
    <source>
        <dbReference type="EMBL" id="QDU32074.1"/>
    </source>
</evidence>